<evidence type="ECO:0000256" key="1">
    <source>
        <dbReference type="SAM" id="MobiDB-lite"/>
    </source>
</evidence>
<proteinExistence type="predicted"/>
<gene>
    <name evidence="2" type="ORF">F2Q70_00010575</name>
</gene>
<evidence type="ECO:0000313" key="2">
    <source>
        <dbReference type="EMBL" id="KAF2611788.1"/>
    </source>
</evidence>
<dbReference type="EMBL" id="QGKY02000089">
    <property type="protein sequence ID" value="KAF2611788.1"/>
    <property type="molecule type" value="Genomic_DNA"/>
</dbReference>
<feature type="compositionally biased region" description="Polar residues" evidence="1">
    <location>
        <begin position="65"/>
        <end position="75"/>
    </location>
</feature>
<organism evidence="2">
    <name type="scientific">Brassica cretica</name>
    <name type="common">Mustard</name>
    <dbReference type="NCBI Taxonomy" id="69181"/>
    <lineage>
        <taxon>Eukaryota</taxon>
        <taxon>Viridiplantae</taxon>
        <taxon>Streptophyta</taxon>
        <taxon>Embryophyta</taxon>
        <taxon>Tracheophyta</taxon>
        <taxon>Spermatophyta</taxon>
        <taxon>Magnoliopsida</taxon>
        <taxon>eudicotyledons</taxon>
        <taxon>Gunneridae</taxon>
        <taxon>Pentapetalae</taxon>
        <taxon>rosids</taxon>
        <taxon>malvids</taxon>
        <taxon>Brassicales</taxon>
        <taxon>Brassicaceae</taxon>
        <taxon>Brassiceae</taxon>
        <taxon>Brassica</taxon>
    </lineage>
</organism>
<sequence>MHTDEYDEDFEDERAIEYRAIIEEEGKLLHHSSWKRNANRSTGQASHRSTLSLNNNAESEHRPTLPTTNRSTLSSTMCEMETTRLVVGQMNTTRRALSIDKHPQQSIDINNTTSIDNHPILKTTVSEKVKLDNQYLTPDEFGIFRDSNGFAKAIDGCTLHVSREDIADILQTTNGVDNMFMHQRSKHKTTKEFNDTAGGIDNSFNQQSRHTTHPSINTDAPTIARQPEFSRRAYDLYDGRTIPVHTKDIKRLLERASRDKPAYICLPEHASSFTQTKLVLEIYTKDEINEMF</sequence>
<comment type="caution">
    <text evidence="2">The sequence shown here is derived from an EMBL/GenBank/DDBJ whole genome shotgun (WGS) entry which is preliminary data.</text>
</comment>
<feature type="region of interest" description="Disordered" evidence="1">
    <location>
        <begin position="33"/>
        <end position="75"/>
    </location>
</feature>
<reference evidence="2" key="1">
    <citation type="submission" date="2019-12" db="EMBL/GenBank/DDBJ databases">
        <title>Genome sequencing and annotation of Brassica cretica.</title>
        <authorList>
            <person name="Studholme D.J."/>
            <person name="Sarris P.F."/>
        </authorList>
    </citation>
    <scope>NUCLEOTIDE SEQUENCE</scope>
    <source>
        <strain evidence="2">PFS-102/07</strain>
        <tissue evidence="2">Leaf</tissue>
    </source>
</reference>
<name>A0A8S9M1K3_BRACR</name>
<accession>A0A8S9M1K3</accession>
<feature type="compositionally biased region" description="Polar residues" evidence="1">
    <location>
        <begin position="39"/>
        <end position="57"/>
    </location>
</feature>
<protein>
    <submittedName>
        <fullName evidence="2">Uncharacterized protein</fullName>
    </submittedName>
</protein>
<dbReference type="AlphaFoldDB" id="A0A8S9M1K3"/>